<dbReference type="Gene3D" id="1.25.40.10">
    <property type="entry name" value="Tetratricopeptide repeat domain"/>
    <property type="match status" value="1"/>
</dbReference>
<dbReference type="PANTHER" id="PTHR14049">
    <property type="entry name" value="LEPRECAN 1"/>
    <property type="match status" value="1"/>
</dbReference>
<keyword evidence="13" id="KW-0408">Iron</keyword>
<evidence type="ECO:0000256" key="10">
    <source>
        <dbReference type="ARBA" id="ARBA00022896"/>
    </source>
</evidence>
<comment type="cofactor">
    <cofactor evidence="2">
        <name>Fe cation</name>
        <dbReference type="ChEBI" id="CHEBI:24875"/>
    </cofactor>
</comment>
<keyword evidence="11" id="KW-0223">Dioxygenase</keyword>
<dbReference type="GO" id="GO:0031418">
    <property type="term" value="F:L-ascorbic acid binding"/>
    <property type="evidence" value="ECO:0007669"/>
    <property type="project" value="UniProtKB-KW"/>
</dbReference>
<evidence type="ECO:0000256" key="5">
    <source>
        <dbReference type="ARBA" id="ARBA00022723"/>
    </source>
</evidence>
<keyword evidence="5" id="KW-0479">Metal-binding</keyword>
<dbReference type="GO" id="GO:0032963">
    <property type="term" value="P:collagen metabolic process"/>
    <property type="evidence" value="ECO:0007669"/>
    <property type="project" value="InterPro"/>
</dbReference>
<evidence type="ECO:0000256" key="13">
    <source>
        <dbReference type="ARBA" id="ARBA00023004"/>
    </source>
</evidence>
<dbReference type="GO" id="GO:0005783">
    <property type="term" value="C:endoplasmic reticulum"/>
    <property type="evidence" value="ECO:0007669"/>
    <property type="project" value="TreeGrafter"/>
</dbReference>
<dbReference type="GeneTree" id="ENSGT00940000158725"/>
<sequence length="767" mass="86067">MHTVPRLAVGLTQHFSNHADCTGYACNVTLENANPHAQHELECLVASTVQLLLKQRVSSCDSAYSQITEKKDSREIFDQINKLAKAVAAANTFFLANPDHMEMRQNLDYYRMMAGVQEDDFKDLEARPHMAQFLLGKSSYSDDSFILAAEHFESAVDEYFIADKECRVLCEGAYNYDGYNYMEYSADLFQSMSDHYLQVLSCKQHCAVELALTAGRDKPFEDFLPSHFNYLQFSYYNSEKYEKAIECAKTYLLFHPEDEVMNQNLNYYSAMLGEDKAAAISARQVVKQYIQQSLLEKELLYFGYEAFGITFVDPDSWTPDDVMPKKLREKQKAERETAARITEEIGNLMKEIENLVEEKKKDSSELTKMIVPQEDGALLYSDIKVTMTSKQLNGSQRVLLDGVITDEECRELHRLSNTAALKGDGYRGRPSPHSPSELYQGVTVLKAVKLGQEGKVPLKSARLFFDLSEKVRKVLESYFRLDTPLYFTYSHLVCRSAIDEKQDDRKDMSHPVHVDNCVLVSEVNECVKEPPAYTYRDYSAILYLNEDFEGGEFIFTELDAKTVTAEVHPKCGRVVGFGAGKENPHGVKAVTRGQRCAVALWFTLDPAHEEKERIQAQDLLKMFSTPVDAEFSKNEAMETESQPKAPAQADQEAARKKEVGEQKLKLNTSGDAQTDLLKDAGEAKTASKGTTKTKAAPKTKPKAGDQTKAKTTGKVKAAAAKDGKQTAKTKAKQGDKQKTKLAAKKTVKAVKKDSTSAPDSQSNKDEL</sequence>
<evidence type="ECO:0000256" key="4">
    <source>
        <dbReference type="ARBA" id="ARBA00012262"/>
    </source>
</evidence>
<organism evidence="18">
    <name type="scientific">Pundamilia nyererei</name>
    <dbReference type="NCBI Taxonomy" id="303518"/>
    <lineage>
        <taxon>Eukaryota</taxon>
        <taxon>Metazoa</taxon>
        <taxon>Chordata</taxon>
        <taxon>Craniata</taxon>
        <taxon>Vertebrata</taxon>
        <taxon>Euteleostomi</taxon>
        <taxon>Actinopterygii</taxon>
        <taxon>Neopterygii</taxon>
        <taxon>Teleostei</taxon>
        <taxon>Neoteleostei</taxon>
        <taxon>Acanthomorphata</taxon>
        <taxon>Ovalentaria</taxon>
        <taxon>Cichlomorphae</taxon>
        <taxon>Cichliformes</taxon>
        <taxon>Cichlidae</taxon>
        <taxon>African cichlids</taxon>
        <taxon>Pseudocrenilabrinae</taxon>
        <taxon>Haplochromini</taxon>
        <taxon>Pundamilia</taxon>
    </lineage>
</organism>
<dbReference type="Pfam" id="PF23557">
    <property type="entry name" value="TPR_leprecan"/>
    <property type="match status" value="1"/>
</dbReference>
<keyword evidence="15" id="KW-0175">Coiled coil</keyword>
<gene>
    <name evidence="18" type="primary">P3H1</name>
</gene>
<feature type="compositionally biased region" description="Basic residues" evidence="16">
    <location>
        <begin position="739"/>
        <end position="749"/>
    </location>
</feature>
<comment type="cofactor">
    <cofactor evidence="1">
        <name>L-ascorbate</name>
        <dbReference type="ChEBI" id="CHEBI:38290"/>
    </cofactor>
</comment>
<evidence type="ECO:0000256" key="6">
    <source>
        <dbReference type="ARBA" id="ARBA00022729"/>
    </source>
</evidence>
<dbReference type="InterPro" id="IPR044862">
    <property type="entry name" value="Pro_4_hyd_alph_FE2OG_OXY"/>
</dbReference>
<evidence type="ECO:0000256" key="12">
    <source>
        <dbReference type="ARBA" id="ARBA00023002"/>
    </source>
</evidence>
<dbReference type="Pfam" id="PF13640">
    <property type="entry name" value="2OG-FeII_Oxy_3"/>
    <property type="match status" value="1"/>
</dbReference>
<evidence type="ECO:0000256" key="14">
    <source>
        <dbReference type="ARBA" id="ARBA00023180"/>
    </source>
</evidence>
<dbReference type="AlphaFoldDB" id="A0A3B4FDZ3"/>
<keyword evidence="10" id="KW-0847">Vitamin C</keyword>
<keyword evidence="12" id="KW-0560">Oxidoreductase</keyword>
<feature type="compositionally biased region" description="Low complexity" evidence="16">
    <location>
        <begin position="709"/>
        <end position="718"/>
    </location>
</feature>
<feature type="compositionally biased region" description="Basic and acidic residues" evidence="16">
    <location>
        <begin position="652"/>
        <end position="664"/>
    </location>
</feature>
<evidence type="ECO:0000256" key="8">
    <source>
        <dbReference type="ARBA" id="ARBA00022803"/>
    </source>
</evidence>
<evidence type="ECO:0000256" key="2">
    <source>
        <dbReference type="ARBA" id="ARBA00001962"/>
    </source>
</evidence>
<dbReference type="Gene3D" id="2.60.120.620">
    <property type="entry name" value="q2cbj1_9rhob like domain"/>
    <property type="match status" value="1"/>
</dbReference>
<evidence type="ECO:0000256" key="9">
    <source>
        <dbReference type="ARBA" id="ARBA00022824"/>
    </source>
</evidence>
<protein>
    <recommendedName>
        <fullName evidence="4">procollagen-proline 3-dioxygenase</fullName>
        <ecNumber evidence="4">1.14.11.7</ecNumber>
    </recommendedName>
</protein>
<evidence type="ECO:0000256" key="16">
    <source>
        <dbReference type="SAM" id="MobiDB-lite"/>
    </source>
</evidence>
<comment type="similarity">
    <text evidence="3">Belongs to the leprecan family.</text>
</comment>
<evidence type="ECO:0000256" key="3">
    <source>
        <dbReference type="ARBA" id="ARBA00006487"/>
    </source>
</evidence>
<keyword evidence="7" id="KW-0677">Repeat</keyword>
<dbReference type="InterPro" id="IPR039575">
    <property type="entry name" value="P3H"/>
</dbReference>
<evidence type="ECO:0000259" key="17">
    <source>
        <dbReference type="PROSITE" id="PS51471"/>
    </source>
</evidence>
<dbReference type="EC" id="1.14.11.7" evidence="4"/>
<dbReference type="InterPro" id="IPR006620">
    <property type="entry name" value="Pro_4_hyd_alph"/>
</dbReference>
<proteinExistence type="inferred from homology"/>
<keyword evidence="9" id="KW-0256">Endoplasmic reticulum</keyword>
<dbReference type="InterPro" id="IPR011990">
    <property type="entry name" value="TPR-like_helical_dom_sf"/>
</dbReference>
<feature type="compositionally biased region" description="Low complexity" evidence="16">
    <location>
        <begin position="683"/>
        <end position="694"/>
    </location>
</feature>
<feature type="coiled-coil region" evidence="15">
    <location>
        <begin position="338"/>
        <end position="369"/>
    </location>
</feature>
<dbReference type="SMART" id="SM00702">
    <property type="entry name" value="P4Hc"/>
    <property type="match status" value="1"/>
</dbReference>
<dbReference type="PROSITE" id="PS51471">
    <property type="entry name" value="FE2OG_OXY"/>
    <property type="match status" value="1"/>
</dbReference>
<dbReference type="FunFam" id="2.60.120.620:FF:000003">
    <property type="entry name" value="Prolyl 3-hydroxylase 2"/>
    <property type="match status" value="1"/>
</dbReference>
<dbReference type="GO" id="GO:0019797">
    <property type="term" value="F:procollagen-proline 3-dioxygenase activity"/>
    <property type="evidence" value="ECO:0007669"/>
    <property type="project" value="UniProtKB-EC"/>
</dbReference>
<keyword evidence="14" id="KW-0325">Glycoprotein</keyword>
<dbReference type="Ensembl" id="ENSPNYT00000008387.1">
    <property type="protein sequence ID" value="ENSPNYP00000008188.1"/>
    <property type="gene ID" value="ENSPNYG00000006270.1"/>
</dbReference>
<evidence type="ECO:0000256" key="1">
    <source>
        <dbReference type="ARBA" id="ARBA00001961"/>
    </source>
</evidence>
<accession>A0A3B4FDZ3</accession>
<evidence type="ECO:0000256" key="11">
    <source>
        <dbReference type="ARBA" id="ARBA00022964"/>
    </source>
</evidence>
<reference evidence="18" key="1">
    <citation type="submission" date="2023-09" db="UniProtKB">
        <authorList>
            <consortium name="Ensembl"/>
        </authorList>
    </citation>
    <scope>IDENTIFICATION</scope>
</reference>
<feature type="domain" description="Fe2OG dioxygenase" evidence="17">
    <location>
        <begin position="490"/>
        <end position="604"/>
    </location>
</feature>
<dbReference type="PANTHER" id="PTHR14049:SF5">
    <property type="entry name" value="PROLYL 3-HYDROXYLASE 1"/>
    <property type="match status" value="1"/>
</dbReference>
<evidence type="ECO:0000256" key="7">
    <source>
        <dbReference type="ARBA" id="ARBA00022737"/>
    </source>
</evidence>
<evidence type="ECO:0000256" key="15">
    <source>
        <dbReference type="SAM" id="Coils"/>
    </source>
</evidence>
<keyword evidence="6" id="KW-0732">Signal</keyword>
<keyword evidence="8" id="KW-0802">TPR repeat</keyword>
<dbReference type="InterPro" id="IPR056585">
    <property type="entry name" value="Leprecan_dom"/>
</dbReference>
<evidence type="ECO:0000313" key="18">
    <source>
        <dbReference type="Ensembl" id="ENSPNYP00000008188.1"/>
    </source>
</evidence>
<feature type="region of interest" description="Disordered" evidence="16">
    <location>
        <begin position="633"/>
        <end position="767"/>
    </location>
</feature>
<dbReference type="GO" id="GO:0005506">
    <property type="term" value="F:iron ion binding"/>
    <property type="evidence" value="ECO:0007669"/>
    <property type="project" value="InterPro"/>
</dbReference>
<name>A0A3B4FDZ3_9CICH</name>
<dbReference type="InterPro" id="IPR005123">
    <property type="entry name" value="Oxoglu/Fe-dep_dioxygenase_dom"/>
</dbReference>